<gene>
    <name evidence="1" type="ORF">GCM10009717_03180</name>
</gene>
<accession>A0ABN2Q062</accession>
<dbReference type="Proteomes" id="UP001499954">
    <property type="component" value="Unassembled WGS sequence"/>
</dbReference>
<dbReference type="RefSeq" id="WP_157415060.1">
    <property type="nucleotide sequence ID" value="NZ_BAAAMK010000001.1"/>
</dbReference>
<protein>
    <submittedName>
        <fullName evidence="1">Carboxymuconolactone decarboxylase family protein</fullName>
    </submittedName>
</protein>
<name>A0ABN2Q062_9MICO</name>
<dbReference type="InterPro" id="IPR029032">
    <property type="entry name" value="AhpD-like"/>
</dbReference>
<dbReference type="SUPFAM" id="SSF69118">
    <property type="entry name" value="AhpD-like"/>
    <property type="match status" value="1"/>
</dbReference>
<organism evidence="1 2">
    <name type="scientific">Agromyces allii</name>
    <dbReference type="NCBI Taxonomy" id="393607"/>
    <lineage>
        <taxon>Bacteria</taxon>
        <taxon>Bacillati</taxon>
        <taxon>Actinomycetota</taxon>
        <taxon>Actinomycetes</taxon>
        <taxon>Micrococcales</taxon>
        <taxon>Microbacteriaceae</taxon>
        <taxon>Agromyces</taxon>
    </lineage>
</organism>
<keyword evidence="2" id="KW-1185">Reference proteome</keyword>
<dbReference type="Gene3D" id="1.20.1290.10">
    <property type="entry name" value="AhpD-like"/>
    <property type="match status" value="1"/>
</dbReference>
<proteinExistence type="predicted"/>
<dbReference type="PANTHER" id="PTHR34846:SF11">
    <property type="entry name" value="4-CARBOXYMUCONOLACTONE DECARBOXYLASE FAMILY PROTEIN (AFU_ORTHOLOGUE AFUA_6G11590)"/>
    <property type="match status" value="1"/>
</dbReference>
<dbReference type="EMBL" id="BAAAMK010000001">
    <property type="protein sequence ID" value="GAA1940193.1"/>
    <property type="molecule type" value="Genomic_DNA"/>
</dbReference>
<sequence length="199" mass="22371">MRLDVIPEAEMDERQRALADRIIAKRGKIGGPFKVWLHSPELCDRVEALGAFVRFDCSMPERIREYALLVASRHFDAQFSWNSHLDKAISTGIPAEAVEALATWGEPDFGDDVELATFHAFATELLTTHFVSDETFARAREVFTDQQLVDAIGLLGNFTLLSMCLNTFQVDLQADRVPPFPDVRGYAKVDPTTLEARTR</sequence>
<reference evidence="1 2" key="1">
    <citation type="journal article" date="2019" name="Int. J. Syst. Evol. Microbiol.">
        <title>The Global Catalogue of Microorganisms (GCM) 10K type strain sequencing project: providing services to taxonomists for standard genome sequencing and annotation.</title>
        <authorList>
            <consortium name="The Broad Institute Genomics Platform"/>
            <consortium name="The Broad Institute Genome Sequencing Center for Infectious Disease"/>
            <person name="Wu L."/>
            <person name="Ma J."/>
        </authorList>
    </citation>
    <scope>NUCLEOTIDE SEQUENCE [LARGE SCALE GENOMIC DNA]</scope>
    <source>
        <strain evidence="1 2">JCM 13584</strain>
    </source>
</reference>
<evidence type="ECO:0000313" key="1">
    <source>
        <dbReference type="EMBL" id="GAA1940193.1"/>
    </source>
</evidence>
<comment type="caution">
    <text evidence="1">The sequence shown here is derived from an EMBL/GenBank/DDBJ whole genome shotgun (WGS) entry which is preliminary data.</text>
</comment>
<dbReference type="PANTHER" id="PTHR34846">
    <property type="entry name" value="4-CARBOXYMUCONOLACTONE DECARBOXYLASE FAMILY PROTEIN (AFU_ORTHOLOGUE AFUA_6G11590)"/>
    <property type="match status" value="1"/>
</dbReference>
<evidence type="ECO:0000313" key="2">
    <source>
        <dbReference type="Proteomes" id="UP001499954"/>
    </source>
</evidence>